<dbReference type="InterPro" id="IPR050128">
    <property type="entry name" value="Sulfate_adenylyltrnsfr_sub2"/>
</dbReference>
<proteinExistence type="predicted"/>
<evidence type="ECO:0000313" key="3">
    <source>
        <dbReference type="EMBL" id="KIZ35980.1"/>
    </source>
</evidence>
<dbReference type="PANTHER" id="PTHR43196">
    <property type="entry name" value="SULFATE ADENYLYLTRANSFERASE SUBUNIT 2"/>
    <property type="match status" value="1"/>
</dbReference>
<dbReference type="SUPFAM" id="SSF52402">
    <property type="entry name" value="Adenine nucleotide alpha hydrolases-like"/>
    <property type="match status" value="1"/>
</dbReference>
<dbReference type="NCBIfam" id="NF005316">
    <property type="entry name" value="PRK06850.1"/>
    <property type="match status" value="1"/>
</dbReference>
<dbReference type="GO" id="GO:0016740">
    <property type="term" value="F:transferase activity"/>
    <property type="evidence" value="ECO:0007669"/>
    <property type="project" value="UniProtKB-KW"/>
</dbReference>
<dbReference type="InterPro" id="IPR002500">
    <property type="entry name" value="PAPS_reduct_dom"/>
</dbReference>
<gene>
    <name evidence="3" type="ORF">LO50_11445</name>
</gene>
<evidence type="ECO:0000259" key="2">
    <source>
        <dbReference type="Pfam" id="PF01507"/>
    </source>
</evidence>
<comment type="caution">
    <text evidence="3">The sequence shown here is derived from an EMBL/GenBank/DDBJ whole genome shotgun (WGS) entry which is preliminary data.</text>
</comment>
<evidence type="ECO:0000256" key="1">
    <source>
        <dbReference type="SAM" id="MobiDB-lite"/>
    </source>
</evidence>
<dbReference type="Gene3D" id="3.40.50.620">
    <property type="entry name" value="HUPs"/>
    <property type="match status" value="1"/>
</dbReference>
<reference evidence="3 4" key="1">
    <citation type="submission" date="2014-11" db="EMBL/GenBank/DDBJ databases">
        <title>Genomics and ecophysiology of heterotrophic nitrogen fixing bacteria isolated from estuarine surface water.</title>
        <authorList>
            <person name="Bentzon-Tilia M."/>
            <person name="Severin I."/>
            <person name="Hansen L.H."/>
            <person name="Riemann L."/>
        </authorList>
    </citation>
    <scope>NUCLEOTIDE SEQUENCE [LARGE SCALE GENOMIC DNA]</scope>
    <source>
        <strain evidence="3 4">BAL361</strain>
    </source>
</reference>
<dbReference type="InterPro" id="IPR014729">
    <property type="entry name" value="Rossmann-like_a/b/a_fold"/>
</dbReference>
<dbReference type="Pfam" id="PF01507">
    <property type="entry name" value="PAPS_reduct"/>
    <property type="match status" value="1"/>
</dbReference>
<dbReference type="AlphaFoldDB" id="A0A0D7E697"/>
<accession>A0A0D7E697</accession>
<feature type="region of interest" description="Disordered" evidence="1">
    <location>
        <begin position="469"/>
        <end position="493"/>
    </location>
</feature>
<protein>
    <submittedName>
        <fullName evidence="3">Sulfurtransferase DndC</fullName>
    </submittedName>
</protein>
<dbReference type="NCBIfam" id="TIGR03183">
    <property type="entry name" value="DNA_S_dndC"/>
    <property type="match status" value="1"/>
</dbReference>
<name>A0A0D7E697_STUST</name>
<evidence type="ECO:0000313" key="4">
    <source>
        <dbReference type="Proteomes" id="UP000032439"/>
    </source>
</evidence>
<dbReference type="InterPro" id="IPR017598">
    <property type="entry name" value="SulphurTrfase_DndC"/>
</dbReference>
<dbReference type="EMBL" id="JXXD01000098">
    <property type="protein sequence ID" value="KIZ35980.1"/>
    <property type="molecule type" value="Genomic_DNA"/>
</dbReference>
<dbReference type="PATRIC" id="fig|316.110.peg.4922"/>
<feature type="domain" description="Phosphoadenosine phosphosulphate reductase" evidence="2">
    <location>
        <begin position="23"/>
        <end position="207"/>
    </location>
</feature>
<organism evidence="3 4">
    <name type="scientific">Stutzerimonas stutzeri</name>
    <name type="common">Pseudomonas stutzeri</name>
    <dbReference type="NCBI Taxonomy" id="316"/>
    <lineage>
        <taxon>Bacteria</taxon>
        <taxon>Pseudomonadati</taxon>
        <taxon>Pseudomonadota</taxon>
        <taxon>Gammaproteobacteria</taxon>
        <taxon>Pseudomonadales</taxon>
        <taxon>Pseudomonadaceae</taxon>
        <taxon>Stutzerimonas</taxon>
    </lineage>
</organism>
<sequence>MTPPESIIQEIQNIYLSDSMPWIVGYSGGKDSTASLQLIWNAVAALPAEQRTKEIHVISTDTLVENPVIAAWVAGSLKTMEYEAERQGLPFVPRRLTPSLESRFWVNLIGKGYPTPRNRFRWCTDRLKISASEKYIQDLSEANNEAILVLGQRRGESAARDKVMDVYSGSSRDRLSRNGNPKLSRVWVYLPIETWSSDDVWMYILTEPNPWGVDNQDLFDIYKGATPDAECPVVVDKSTPSCGDSRFGCYVCTMVSQDKSMGAMIQNDEQKSWMQPILDYRNNYLTIHDWDKRDFQRMNGRIKIMNERDELIHGPYLQDYRATLLEELLRTQKTVRAANVPGHDQIELIPLEEMDAIRRIWVEEKGEIEDLVPQIYQRVFDEPYPGKPLEQHPLEPEDLGILKEVAAELDPEAADRLYRLTRNLLAVQFQSMQSQKRSLHLDRLDSVLKANAFRTEEEALAFAVKHKHMSEKDEPVPDDEVELIPHVQEEVEA</sequence>
<dbReference type="Proteomes" id="UP000032439">
    <property type="component" value="Unassembled WGS sequence"/>
</dbReference>
<dbReference type="PANTHER" id="PTHR43196:SF2">
    <property type="entry name" value="PHOSPHOADENOSINE PHOSPHOSULFATE REDUCTASE"/>
    <property type="match status" value="1"/>
</dbReference>
<keyword evidence="3" id="KW-0808">Transferase</keyword>